<dbReference type="GeneID" id="18814008"/>
<name>F8NFE4_SERL9</name>
<dbReference type="HOGENOM" id="CLU_1971833_0_0_1"/>
<dbReference type="OrthoDB" id="3178701at2759"/>
<dbReference type="RefSeq" id="XP_007312707.1">
    <property type="nucleotide sequence ID" value="XM_007312645.1"/>
</dbReference>
<sequence length="127" mass="14178">MGCVAKYLSLADSLTTIQECKDQYALTTGEKLCKKYRKITIMLSLTDDTPKTLLFQVLIAARPLSAEHLFHEALRGPDYVDESELPLWDSVPPYKLPDPSNTPGKAQFTSSLVDVMHGHHFGLEKEA</sequence>
<dbReference type="EMBL" id="GL945428">
    <property type="protein sequence ID" value="EGO30823.1"/>
    <property type="molecule type" value="Genomic_DNA"/>
</dbReference>
<evidence type="ECO:0000313" key="1">
    <source>
        <dbReference type="EMBL" id="EGO30823.1"/>
    </source>
</evidence>
<gene>
    <name evidence="1" type="ORF">SERLADRAFT_432463</name>
</gene>
<proteinExistence type="predicted"/>
<organism>
    <name type="scientific">Serpula lacrymans var. lacrymans (strain S7.9)</name>
    <name type="common">Dry rot fungus</name>
    <dbReference type="NCBI Taxonomy" id="578457"/>
    <lineage>
        <taxon>Eukaryota</taxon>
        <taxon>Fungi</taxon>
        <taxon>Dikarya</taxon>
        <taxon>Basidiomycota</taxon>
        <taxon>Agaricomycotina</taxon>
        <taxon>Agaricomycetes</taxon>
        <taxon>Agaricomycetidae</taxon>
        <taxon>Boletales</taxon>
        <taxon>Coniophorineae</taxon>
        <taxon>Serpulaceae</taxon>
        <taxon>Serpula</taxon>
    </lineage>
</organism>
<accession>F8NFE4</accession>
<dbReference type="KEGG" id="sla:SERLADRAFT_432463"/>
<protein>
    <submittedName>
        <fullName evidence="1">Uncharacterized protein</fullName>
    </submittedName>
</protein>
<dbReference type="AlphaFoldDB" id="F8NFE4"/>
<reference evidence="1" key="1">
    <citation type="submission" date="2011-04" db="EMBL/GenBank/DDBJ databases">
        <title>Evolution of plant cell wall degrading machinery underlies the functional diversity of forest fungi.</title>
        <authorList>
            <consortium name="US DOE Joint Genome Institute (JGI-PGF)"/>
            <person name="Eastwood D.C."/>
            <person name="Floudas D."/>
            <person name="Binder M."/>
            <person name="Majcherczyk A."/>
            <person name="Schneider P."/>
            <person name="Aerts A."/>
            <person name="Asiegbu F.O."/>
            <person name="Baker S.E."/>
            <person name="Barry K."/>
            <person name="Bendiksby M."/>
            <person name="Blumentritt M."/>
            <person name="Coutinho P.M."/>
            <person name="Cullen D."/>
            <person name="Cullen D."/>
            <person name="Gathman A."/>
            <person name="Goodell B."/>
            <person name="Henrissat B."/>
            <person name="Ihrmark K."/>
            <person name="Kauserud H."/>
            <person name="Kohler A."/>
            <person name="LaButti K."/>
            <person name="Lapidus A."/>
            <person name="Lavin J.L."/>
            <person name="Lee Y.-H."/>
            <person name="Lindquist E."/>
            <person name="Lilly W."/>
            <person name="Lucas S."/>
            <person name="Morin E."/>
            <person name="Murat C."/>
            <person name="Oguiza J.A."/>
            <person name="Park J."/>
            <person name="Pisabarro A.G."/>
            <person name="Riley R."/>
            <person name="Rosling A."/>
            <person name="Salamov A."/>
            <person name="Schmidt O."/>
            <person name="Schmutz J."/>
            <person name="Skrede I."/>
            <person name="Stenlid J."/>
            <person name="Wiebenga A."/>
            <person name="Xie X."/>
            <person name="Kues U."/>
            <person name="Hibbett D.S."/>
            <person name="Hoffmeister D."/>
            <person name="Hogberg N."/>
            <person name="Martin F."/>
            <person name="Grigoriev I.V."/>
            <person name="Watkinson S.C."/>
        </authorList>
    </citation>
    <scope>NUCLEOTIDE SEQUENCE</scope>
    <source>
        <strain evidence="1">S7.9</strain>
    </source>
</reference>
<dbReference type="Proteomes" id="UP000008064">
    <property type="component" value="Unassembled WGS sequence"/>
</dbReference>